<dbReference type="InterPro" id="IPR011322">
    <property type="entry name" value="N-reg_PII-like_a/b"/>
</dbReference>
<comment type="caution">
    <text evidence="1">The sequence shown here is derived from an EMBL/GenBank/DDBJ whole genome shotgun (WGS) entry which is preliminary data.</text>
</comment>
<dbReference type="AlphaFoldDB" id="A0A9D1I5R7"/>
<evidence type="ECO:0000313" key="2">
    <source>
        <dbReference type="Proteomes" id="UP000824091"/>
    </source>
</evidence>
<dbReference type="Proteomes" id="UP000824091">
    <property type="component" value="Unassembled WGS sequence"/>
</dbReference>
<reference evidence="1" key="1">
    <citation type="submission" date="2020-10" db="EMBL/GenBank/DDBJ databases">
        <authorList>
            <person name="Gilroy R."/>
        </authorList>
    </citation>
    <scope>NUCLEOTIDE SEQUENCE</scope>
    <source>
        <strain evidence="1">11300</strain>
    </source>
</reference>
<organism evidence="1 2">
    <name type="scientific">Candidatus Fimisoma avicola</name>
    <dbReference type="NCBI Taxonomy" id="2840826"/>
    <lineage>
        <taxon>Bacteria</taxon>
        <taxon>Bacillati</taxon>
        <taxon>Bacillota</taxon>
        <taxon>Clostridia</taxon>
        <taxon>Eubacteriales</taxon>
        <taxon>Candidatus Fimisoma</taxon>
    </lineage>
</organism>
<accession>A0A9D1I5R7</accession>
<reference evidence="1" key="2">
    <citation type="journal article" date="2021" name="PeerJ">
        <title>Extensive microbial diversity within the chicken gut microbiome revealed by metagenomics and culture.</title>
        <authorList>
            <person name="Gilroy R."/>
            <person name="Ravi A."/>
            <person name="Getino M."/>
            <person name="Pursley I."/>
            <person name="Horton D.L."/>
            <person name="Alikhan N.F."/>
            <person name="Baker D."/>
            <person name="Gharbi K."/>
            <person name="Hall N."/>
            <person name="Watson M."/>
            <person name="Adriaenssens E.M."/>
            <person name="Foster-Nyarko E."/>
            <person name="Jarju S."/>
            <person name="Secka A."/>
            <person name="Antonio M."/>
            <person name="Oren A."/>
            <person name="Chaudhuri R.R."/>
            <person name="La Ragione R."/>
            <person name="Hildebrand F."/>
            <person name="Pallen M.J."/>
        </authorList>
    </citation>
    <scope>NUCLEOTIDE SEQUENCE</scope>
    <source>
        <strain evidence="1">11300</strain>
    </source>
</reference>
<sequence>MSDLQDAKLVSPRMVIFITRAEDQTNLIHAFESLHVPMCYQCLGKGTAPSEIMDIFGLSGTSRLVTIGVMPKFMAKELFEKITRTMLIYQRGGGIALTVPITGLQSPMLHLMNDEAKEAWKKHIEERISKDMAEIKKESVYSMIWVSVNSGFSDDVIDAAREAGAKGGTVMKGRRRNSAKVSQNFGLPLQDEQDFVMIVVPKAKKTQVMSAICSQCGLNSNAHGIVLSMPVDEIMGLEE</sequence>
<dbReference type="InterPro" id="IPR015867">
    <property type="entry name" value="N-reg_PII/ATP_PRibTrfase_C"/>
</dbReference>
<name>A0A9D1I5R7_9FIRM</name>
<dbReference type="EMBL" id="DVMO01000057">
    <property type="protein sequence ID" value="HIU27490.1"/>
    <property type="molecule type" value="Genomic_DNA"/>
</dbReference>
<dbReference type="Gene3D" id="3.30.70.120">
    <property type="match status" value="1"/>
</dbReference>
<gene>
    <name evidence="1" type="ORF">IAD16_03770</name>
</gene>
<dbReference type="SUPFAM" id="SSF54913">
    <property type="entry name" value="GlnB-like"/>
    <property type="match status" value="1"/>
</dbReference>
<evidence type="ECO:0000313" key="1">
    <source>
        <dbReference type="EMBL" id="HIU27490.1"/>
    </source>
</evidence>
<proteinExistence type="predicted"/>
<protein>
    <submittedName>
        <fullName evidence="1">Transcriptional regulator</fullName>
    </submittedName>
</protein>